<dbReference type="PRINTS" id="PR00332">
    <property type="entry name" value="HISTRIAD"/>
</dbReference>
<dbReference type="GO" id="GO:0006790">
    <property type="term" value="P:sulfur compound metabolic process"/>
    <property type="evidence" value="ECO:0007669"/>
    <property type="project" value="TreeGrafter"/>
</dbReference>
<feature type="short sequence motif" description="Histidine triad motif" evidence="2 3">
    <location>
        <begin position="99"/>
        <end position="103"/>
    </location>
</feature>
<dbReference type="AlphaFoldDB" id="A0A921DRK2"/>
<evidence type="ECO:0000313" key="5">
    <source>
        <dbReference type="EMBL" id="HJD97760.1"/>
    </source>
</evidence>
<dbReference type="EMBL" id="DYZA01000182">
    <property type="protein sequence ID" value="HJD97760.1"/>
    <property type="molecule type" value="Genomic_DNA"/>
</dbReference>
<reference evidence="5" key="2">
    <citation type="submission" date="2021-09" db="EMBL/GenBank/DDBJ databases">
        <authorList>
            <person name="Gilroy R."/>
        </authorList>
    </citation>
    <scope>NUCLEOTIDE SEQUENCE</scope>
    <source>
        <strain evidence="5">ChiGjej2B2-19336</strain>
    </source>
</reference>
<gene>
    <name evidence="5" type="ORF">K8W16_08965</name>
</gene>
<name>A0A921DRK2_9BACT</name>
<feature type="domain" description="HIT" evidence="4">
    <location>
        <begin position="7"/>
        <end position="114"/>
    </location>
</feature>
<evidence type="ECO:0000256" key="3">
    <source>
        <dbReference type="PROSITE-ProRule" id="PRU00464"/>
    </source>
</evidence>
<dbReference type="SUPFAM" id="SSF54197">
    <property type="entry name" value="HIT-like"/>
    <property type="match status" value="1"/>
</dbReference>
<dbReference type="Pfam" id="PF01230">
    <property type="entry name" value="HIT"/>
    <property type="match status" value="1"/>
</dbReference>
<dbReference type="InterPro" id="IPR039384">
    <property type="entry name" value="HINT"/>
</dbReference>
<dbReference type="PANTHER" id="PTHR47670:SF1">
    <property type="entry name" value="ADENYLYLSULFATASE HINT3"/>
    <property type="match status" value="1"/>
</dbReference>
<dbReference type="InterPro" id="IPR001310">
    <property type="entry name" value="Histidine_triad_HIT"/>
</dbReference>
<dbReference type="Gene3D" id="3.30.428.10">
    <property type="entry name" value="HIT-like"/>
    <property type="match status" value="1"/>
</dbReference>
<evidence type="ECO:0000259" key="4">
    <source>
        <dbReference type="PROSITE" id="PS51084"/>
    </source>
</evidence>
<dbReference type="PANTHER" id="PTHR47670">
    <property type="entry name" value="ADENYLYLSULFATASE HINT3"/>
    <property type="match status" value="1"/>
</dbReference>
<dbReference type="RefSeq" id="WP_304122805.1">
    <property type="nucleotide sequence ID" value="NZ_DYZA01000182.1"/>
</dbReference>
<feature type="active site" description="Tele-AMP-histidine intermediate" evidence="1">
    <location>
        <position position="101"/>
    </location>
</feature>
<dbReference type="GO" id="GO:0009150">
    <property type="term" value="P:purine ribonucleotide metabolic process"/>
    <property type="evidence" value="ECO:0007669"/>
    <property type="project" value="TreeGrafter"/>
</dbReference>
<organism evidence="5 6">
    <name type="scientific">Mailhella massiliensis</name>
    <dbReference type="NCBI Taxonomy" id="1903261"/>
    <lineage>
        <taxon>Bacteria</taxon>
        <taxon>Pseudomonadati</taxon>
        <taxon>Thermodesulfobacteriota</taxon>
        <taxon>Desulfovibrionia</taxon>
        <taxon>Desulfovibrionales</taxon>
        <taxon>Desulfovibrionaceae</taxon>
        <taxon>Mailhella</taxon>
    </lineage>
</organism>
<comment type="caution">
    <text evidence="5">The sequence shown here is derived from an EMBL/GenBank/DDBJ whole genome shotgun (WGS) entry which is preliminary data.</text>
</comment>
<protein>
    <submittedName>
        <fullName evidence="5">HIT family protein</fullName>
    </submittedName>
</protein>
<dbReference type="PROSITE" id="PS51084">
    <property type="entry name" value="HIT_2"/>
    <property type="match status" value="1"/>
</dbReference>
<dbReference type="CDD" id="cd01277">
    <property type="entry name" value="HINT_subgroup"/>
    <property type="match status" value="1"/>
</dbReference>
<reference evidence="5" key="1">
    <citation type="journal article" date="2021" name="PeerJ">
        <title>Extensive microbial diversity within the chicken gut microbiome revealed by metagenomics and culture.</title>
        <authorList>
            <person name="Gilroy R."/>
            <person name="Ravi A."/>
            <person name="Getino M."/>
            <person name="Pursley I."/>
            <person name="Horton D.L."/>
            <person name="Alikhan N.F."/>
            <person name="Baker D."/>
            <person name="Gharbi K."/>
            <person name="Hall N."/>
            <person name="Watson M."/>
            <person name="Adriaenssens E.M."/>
            <person name="Foster-Nyarko E."/>
            <person name="Jarju S."/>
            <person name="Secka A."/>
            <person name="Antonio M."/>
            <person name="Oren A."/>
            <person name="Chaudhuri R.R."/>
            <person name="La Ragione R."/>
            <person name="Hildebrand F."/>
            <person name="Pallen M.J."/>
        </authorList>
    </citation>
    <scope>NUCLEOTIDE SEQUENCE</scope>
    <source>
        <strain evidence="5">ChiGjej2B2-19336</strain>
    </source>
</reference>
<proteinExistence type="predicted"/>
<dbReference type="GO" id="GO:0047627">
    <property type="term" value="F:adenylylsulfatase activity"/>
    <property type="evidence" value="ECO:0007669"/>
    <property type="project" value="TreeGrafter"/>
</dbReference>
<accession>A0A921DRK2</accession>
<evidence type="ECO:0000313" key="6">
    <source>
        <dbReference type="Proteomes" id="UP000698963"/>
    </source>
</evidence>
<dbReference type="InterPro" id="IPR036265">
    <property type="entry name" value="HIT-like_sf"/>
</dbReference>
<evidence type="ECO:0000256" key="2">
    <source>
        <dbReference type="PIRSR" id="PIRSR601310-3"/>
    </source>
</evidence>
<evidence type="ECO:0000256" key="1">
    <source>
        <dbReference type="PIRSR" id="PIRSR601310-1"/>
    </source>
</evidence>
<dbReference type="Proteomes" id="UP000698963">
    <property type="component" value="Unassembled WGS sequence"/>
</dbReference>
<dbReference type="InterPro" id="IPR011146">
    <property type="entry name" value="HIT-like"/>
</dbReference>
<sequence length="140" mass="15087">MSEEKCIFCLIAKGEIPCAKVYEDDSVLAFLDLSPVHPGHTLVIPKAHYKDMLHVPCELAPAVFSALKKVGAAVMGATGASGFNVMQNNGLSAGQTMFHIHWHIIPRFDGDGLGAWEQGKYPDAAAMQDMAAKVASYLEK</sequence>